<evidence type="ECO:0000313" key="1">
    <source>
        <dbReference type="EMBL" id="KAK0570873.1"/>
    </source>
</evidence>
<keyword evidence="2" id="KW-1185">Reference proteome</keyword>
<reference evidence="1" key="1">
    <citation type="journal article" date="2022" name="Plant J.">
        <title>Strategies of tolerance reflected in two North American maple genomes.</title>
        <authorList>
            <person name="McEvoy S.L."/>
            <person name="Sezen U.U."/>
            <person name="Trouern-Trend A."/>
            <person name="McMahon S.M."/>
            <person name="Schaberg P.G."/>
            <person name="Yang J."/>
            <person name="Wegrzyn J.L."/>
            <person name="Swenson N.G."/>
        </authorList>
    </citation>
    <scope>NUCLEOTIDE SEQUENCE</scope>
    <source>
        <strain evidence="1">NS2018</strain>
    </source>
</reference>
<dbReference type="AlphaFoldDB" id="A0AA39RC72"/>
<dbReference type="EMBL" id="JAUESC010000388">
    <property type="protein sequence ID" value="KAK0570873.1"/>
    <property type="molecule type" value="Genomic_DNA"/>
</dbReference>
<organism evidence="1 2">
    <name type="scientific">Acer saccharum</name>
    <name type="common">Sugar maple</name>
    <dbReference type="NCBI Taxonomy" id="4024"/>
    <lineage>
        <taxon>Eukaryota</taxon>
        <taxon>Viridiplantae</taxon>
        <taxon>Streptophyta</taxon>
        <taxon>Embryophyta</taxon>
        <taxon>Tracheophyta</taxon>
        <taxon>Spermatophyta</taxon>
        <taxon>Magnoliopsida</taxon>
        <taxon>eudicotyledons</taxon>
        <taxon>Gunneridae</taxon>
        <taxon>Pentapetalae</taxon>
        <taxon>rosids</taxon>
        <taxon>malvids</taxon>
        <taxon>Sapindales</taxon>
        <taxon>Sapindaceae</taxon>
        <taxon>Hippocastanoideae</taxon>
        <taxon>Acereae</taxon>
        <taxon>Acer</taxon>
    </lineage>
</organism>
<comment type="caution">
    <text evidence="1">The sequence shown here is derived from an EMBL/GenBank/DDBJ whole genome shotgun (WGS) entry which is preliminary data.</text>
</comment>
<proteinExistence type="predicted"/>
<gene>
    <name evidence="1" type="ORF">LWI29_007751</name>
</gene>
<accession>A0AA39RC72</accession>
<evidence type="ECO:0000313" key="2">
    <source>
        <dbReference type="Proteomes" id="UP001168877"/>
    </source>
</evidence>
<dbReference type="Proteomes" id="UP001168877">
    <property type="component" value="Unassembled WGS sequence"/>
</dbReference>
<reference evidence="1" key="2">
    <citation type="submission" date="2023-06" db="EMBL/GenBank/DDBJ databases">
        <authorList>
            <person name="Swenson N.G."/>
            <person name="Wegrzyn J.L."/>
            <person name="Mcevoy S.L."/>
        </authorList>
    </citation>
    <scope>NUCLEOTIDE SEQUENCE</scope>
    <source>
        <strain evidence="1">NS2018</strain>
        <tissue evidence="1">Leaf</tissue>
    </source>
</reference>
<name>A0AA39RC72_ACESA</name>
<protein>
    <submittedName>
        <fullName evidence="1">Uncharacterized protein</fullName>
    </submittedName>
</protein>
<sequence length="81" mass="9045">MESIGNNLFRVDEDLSSLSHEPLNESIGIFLVELLAGLENLLYCFFGELYKCCEDTTSFCCATVFEISLACQTFVTSCSRL</sequence>